<feature type="compositionally biased region" description="Pro residues" evidence="7">
    <location>
        <begin position="258"/>
        <end position="267"/>
    </location>
</feature>
<dbReference type="GO" id="GO:0006355">
    <property type="term" value="P:regulation of DNA-templated transcription"/>
    <property type="evidence" value="ECO:0007669"/>
    <property type="project" value="InterPro"/>
</dbReference>
<evidence type="ECO:0000256" key="5">
    <source>
        <dbReference type="ARBA" id="ARBA00023163"/>
    </source>
</evidence>
<feature type="region of interest" description="Disordered" evidence="7">
    <location>
        <begin position="83"/>
        <end position="138"/>
    </location>
</feature>
<protein>
    <recommendedName>
        <fullName evidence="8">AXH domain-containing protein</fullName>
    </recommendedName>
</protein>
<feature type="compositionally biased region" description="Polar residues" evidence="7">
    <location>
        <begin position="517"/>
        <end position="531"/>
    </location>
</feature>
<feature type="compositionally biased region" description="Pro residues" evidence="7">
    <location>
        <begin position="303"/>
        <end position="312"/>
    </location>
</feature>
<dbReference type="InterPro" id="IPR043404">
    <property type="entry name" value="ATAXIN1-like"/>
</dbReference>
<evidence type="ECO:0000256" key="3">
    <source>
        <dbReference type="ARBA" id="ARBA00023015"/>
    </source>
</evidence>
<dbReference type="PROSITE" id="PS51148">
    <property type="entry name" value="AXH"/>
    <property type="match status" value="1"/>
</dbReference>
<sequence length="578" mass="62625">MSSHESVQKNGAQPRTSLAGAPQVFGGHGPQAAAISAAGNGGPHLASPAAPTAGIVQPAPMRLQPGFDVQLIAQLAQAASSSAFSAAGPPNAPGASDPQNSPQTPRVTPPVAVSNPSTAFSPFSGTSNSPASSSGTNMTTQQMISQYQVLLAMMQQQQQPQPRIPAFPTPQLDLRQMLILQQSQQMQQQQQQLQQLAALQQQHHHHQQQQQQQQQHLQQQQAAAALAAQQKPVQRHPVSSSIALQQQQQRNLADSTAMPPPPVPRRPMPTSVSLPPPQPSTSQPRTTPPHPQPLPSTSYQQPAPQPAPPRPQPVVNYRQRLQSIPEMGTMNAKPYYPTHFMRGTRIQLESGEQKNVEDLTAKDFHMSGAAAEGIDVELSRIEAIEKASEGNVQTAKVTLSAGEIKAKVTIQVYVEHPFFIIGVGWASINPTLAKARFGLDCKNLAVGHECISLVKAEDKRQYVMNHNGDEKGQRRASLPTNLSPNGNGSTHKASTSSDGSPALIRSDLRARIKTYQRTRSPSLSSVSQKSTVIRRPRRHRSEPPADLFEIKKRSFSRKRRTRGRAASETCLMDLIGPF</sequence>
<evidence type="ECO:0000256" key="2">
    <source>
        <dbReference type="ARBA" id="ARBA00022491"/>
    </source>
</evidence>
<keyword evidence="3" id="KW-0805">Transcription regulation</keyword>
<evidence type="ECO:0000256" key="6">
    <source>
        <dbReference type="ARBA" id="ARBA00023242"/>
    </source>
</evidence>
<keyword evidence="10" id="KW-1185">Reference proteome</keyword>
<dbReference type="GO" id="GO:0003677">
    <property type="term" value="F:DNA binding"/>
    <property type="evidence" value="ECO:0007669"/>
    <property type="project" value="UniProtKB-KW"/>
</dbReference>
<dbReference type="GO" id="GO:0003723">
    <property type="term" value="F:RNA binding"/>
    <property type="evidence" value="ECO:0007669"/>
    <property type="project" value="InterPro"/>
</dbReference>
<dbReference type="SMART" id="SM00536">
    <property type="entry name" value="AXH"/>
    <property type="match status" value="1"/>
</dbReference>
<evidence type="ECO:0000313" key="10">
    <source>
        <dbReference type="Proteomes" id="UP000298663"/>
    </source>
</evidence>
<dbReference type="InterPro" id="IPR036096">
    <property type="entry name" value="Ataxin_AXH_dom_sf"/>
</dbReference>
<evidence type="ECO:0000313" key="9">
    <source>
        <dbReference type="EMBL" id="TKR95732.1"/>
    </source>
</evidence>
<feature type="region of interest" description="Disordered" evidence="7">
    <location>
        <begin position="222"/>
        <end position="313"/>
    </location>
</feature>
<gene>
    <name evidence="9" type="ORF">L596_009860</name>
</gene>
<organism evidence="9 10">
    <name type="scientific">Steinernema carpocapsae</name>
    <name type="common">Entomopathogenic nematode</name>
    <dbReference type="NCBI Taxonomy" id="34508"/>
    <lineage>
        <taxon>Eukaryota</taxon>
        <taxon>Metazoa</taxon>
        <taxon>Ecdysozoa</taxon>
        <taxon>Nematoda</taxon>
        <taxon>Chromadorea</taxon>
        <taxon>Rhabditida</taxon>
        <taxon>Tylenchina</taxon>
        <taxon>Panagrolaimomorpha</taxon>
        <taxon>Strongyloidoidea</taxon>
        <taxon>Steinernematidae</taxon>
        <taxon>Steinernema</taxon>
    </lineage>
</organism>
<feature type="domain" description="AXH" evidence="8">
    <location>
        <begin position="328"/>
        <end position="461"/>
    </location>
</feature>
<feature type="compositionally biased region" description="Low complexity" evidence="7">
    <location>
        <begin position="121"/>
        <end position="137"/>
    </location>
</feature>
<dbReference type="Pfam" id="PF08517">
    <property type="entry name" value="AXH"/>
    <property type="match status" value="1"/>
</dbReference>
<feature type="compositionally biased region" description="Polar residues" evidence="7">
    <location>
        <begin position="478"/>
        <end position="499"/>
    </location>
</feature>
<proteinExistence type="predicted"/>
<dbReference type="AlphaFoldDB" id="A0A4U5PGK6"/>
<dbReference type="EMBL" id="AZBU02000002">
    <property type="protein sequence ID" value="TKR95732.1"/>
    <property type="molecule type" value="Genomic_DNA"/>
</dbReference>
<feature type="region of interest" description="Disordered" evidence="7">
    <location>
        <begin position="197"/>
        <end position="216"/>
    </location>
</feature>
<evidence type="ECO:0000256" key="4">
    <source>
        <dbReference type="ARBA" id="ARBA00023125"/>
    </source>
</evidence>
<comment type="caution">
    <text evidence="9">The sequence shown here is derived from an EMBL/GenBank/DDBJ whole genome shotgun (WGS) entry which is preliminary data.</text>
</comment>
<comment type="subcellular location">
    <subcellularLocation>
        <location evidence="1">Nucleus</location>
    </subcellularLocation>
</comment>
<keyword evidence="6" id="KW-0539">Nucleus</keyword>
<evidence type="ECO:0000259" key="8">
    <source>
        <dbReference type="PROSITE" id="PS51148"/>
    </source>
</evidence>
<accession>A0A4U5PGK6</accession>
<dbReference type="PANTHER" id="PTHR13392:SF13">
    <property type="entry name" value="AXH DOMAIN-CONTAINING PROTEIN"/>
    <property type="match status" value="1"/>
</dbReference>
<feature type="region of interest" description="Disordered" evidence="7">
    <location>
        <begin position="514"/>
        <end position="545"/>
    </location>
</feature>
<feature type="region of interest" description="Disordered" evidence="7">
    <location>
        <begin position="1"/>
        <end position="53"/>
    </location>
</feature>
<keyword evidence="4" id="KW-0238">DNA-binding</keyword>
<name>A0A4U5PGK6_STECR</name>
<dbReference type="OrthoDB" id="10000452at2759"/>
<dbReference type="InterPro" id="IPR003652">
    <property type="entry name" value="Ataxin_AXH_dom"/>
</dbReference>
<feature type="compositionally biased region" description="Polar residues" evidence="7">
    <location>
        <begin position="237"/>
        <end position="254"/>
    </location>
</feature>
<dbReference type="PANTHER" id="PTHR13392">
    <property type="entry name" value="ATAXIN 1"/>
    <property type="match status" value="1"/>
</dbReference>
<feature type="compositionally biased region" description="Polar residues" evidence="7">
    <location>
        <begin position="97"/>
        <end position="106"/>
    </location>
</feature>
<dbReference type="STRING" id="34508.A0A4U5PGK6"/>
<evidence type="ECO:0000256" key="1">
    <source>
        <dbReference type="ARBA" id="ARBA00004123"/>
    </source>
</evidence>
<feature type="region of interest" description="Disordered" evidence="7">
    <location>
        <begin position="468"/>
        <end position="502"/>
    </location>
</feature>
<dbReference type="SUPFAM" id="SSF102031">
    <property type="entry name" value="AXH domain"/>
    <property type="match status" value="1"/>
</dbReference>
<feature type="compositionally biased region" description="Polar residues" evidence="7">
    <location>
        <begin position="1"/>
        <end position="16"/>
    </location>
</feature>
<dbReference type="Proteomes" id="UP000298663">
    <property type="component" value="Unassembled WGS sequence"/>
</dbReference>
<keyword evidence="2" id="KW-0678">Repressor</keyword>
<reference evidence="9 10" key="1">
    <citation type="journal article" date="2015" name="Genome Biol.">
        <title>Comparative genomics of Steinernema reveals deeply conserved gene regulatory networks.</title>
        <authorList>
            <person name="Dillman A.R."/>
            <person name="Macchietto M."/>
            <person name="Porter C.F."/>
            <person name="Rogers A."/>
            <person name="Williams B."/>
            <person name="Antoshechkin I."/>
            <person name="Lee M.M."/>
            <person name="Goodwin Z."/>
            <person name="Lu X."/>
            <person name="Lewis E.E."/>
            <person name="Goodrich-Blair H."/>
            <person name="Stock S.P."/>
            <person name="Adams B.J."/>
            <person name="Sternberg P.W."/>
            <person name="Mortazavi A."/>
        </authorList>
    </citation>
    <scope>NUCLEOTIDE SEQUENCE [LARGE SCALE GENOMIC DNA]</scope>
    <source>
        <strain evidence="9 10">ALL</strain>
    </source>
</reference>
<reference evidence="9 10" key="2">
    <citation type="journal article" date="2019" name="G3 (Bethesda)">
        <title>Hybrid Assembly of the Genome of the Entomopathogenic Nematode Steinernema carpocapsae Identifies the X-Chromosome.</title>
        <authorList>
            <person name="Serra L."/>
            <person name="Macchietto M."/>
            <person name="Macias-Munoz A."/>
            <person name="McGill C.J."/>
            <person name="Rodriguez I.M."/>
            <person name="Rodriguez B."/>
            <person name="Murad R."/>
            <person name="Mortazavi A."/>
        </authorList>
    </citation>
    <scope>NUCLEOTIDE SEQUENCE [LARGE SCALE GENOMIC DNA]</scope>
    <source>
        <strain evidence="9 10">ALL</strain>
    </source>
</reference>
<feature type="compositionally biased region" description="Low complexity" evidence="7">
    <location>
        <begin position="83"/>
        <end position="96"/>
    </location>
</feature>
<keyword evidence="5" id="KW-0804">Transcription</keyword>
<evidence type="ECO:0000256" key="7">
    <source>
        <dbReference type="SAM" id="MobiDB-lite"/>
    </source>
</evidence>
<dbReference type="GO" id="GO:0005634">
    <property type="term" value="C:nucleus"/>
    <property type="evidence" value="ECO:0007669"/>
    <property type="project" value="UniProtKB-SubCell"/>
</dbReference>